<dbReference type="AlphaFoldDB" id="A0A9D2HCX2"/>
<dbReference type="Proteomes" id="UP000824225">
    <property type="component" value="Unassembled WGS sequence"/>
</dbReference>
<dbReference type="PANTHER" id="PTHR43023:SF6">
    <property type="entry name" value="INTERMEMBRANE PHOSPHOLIPID TRANSPORT SYSTEM ATP-BINDING PROTEIN MLAF"/>
    <property type="match status" value="1"/>
</dbReference>
<feature type="domain" description="ABC transporter" evidence="5">
    <location>
        <begin position="11"/>
        <end position="248"/>
    </location>
</feature>
<dbReference type="InterPro" id="IPR027417">
    <property type="entry name" value="P-loop_NTPase"/>
</dbReference>
<feature type="compositionally biased region" description="Basic and acidic residues" evidence="4">
    <location>
        <begin position="246"/>
        <end position="256"/>
    </location>
</feature>
<comment type="caution">
    <text evidence="6">The sequence shown here is derived from an EMBL/GenBank/DDBJ whole genome shotgun (WGS) entry which is preliminary data.</text>
</comment>
<dbReference type="InterPro" id="IPR003593">
    <property type="entry name" value="AAA+_ATPase"/>
</dbReference>
<evidence type="ECO:0000256" key="1">
    <source>
        <dbReference type="ARBA" id="ARBA00022448"/>
    </source>
</evidence>
<keyword evidence="2" id="KW-0547">Nucleotide-binding</keyword>
<dbReference type="GO" id="GO:0016887">
    <property type="term" value="F:ATP hydrolysis activity"/>
    <property type="evidence" value="ECO:0007669"/>
    <property type="project" value="InterPro"/>
</dbReference>
<dbReference type="PANTHER" id="PTHR43023">
    <property type="entry name" value="PROTEIN TRIGALACTOSYLDIACYLGLYCEROL 3, CHLOROPLASTIC"/>
    <property type="match status" value="1"/>
</dbReference>
<sequence>MTPITDNAWDICIEHLDGGYGERLVLSDLSACLPGGAITAILGESGCGKTTLLRIILGLTPPRSGRILLGGRDIFSLSARQFHKVRRRFGVLFQDGALLGALTLAENVALPLREHTTLPHKILREAALRTLQLVGLENFADFYPSELSGGMRKRAGLARAIVTEPPVLFCDEPTSGLDPITAAQMDQLLLDMKQHYPHMTTVVITHDLGSVAHIAEHVLVIKKGQAVFSGSRQELESSEDPYLRQFLDRKPEESRRMAAPPLDKAVRSALAEWLDD</sequence>
<evidence type="ECO:0000313" key="7">
    <source>
        <dbReference type="Proteomes" id="UP000824225"/>
    </source>
</evidence>
<dbReference type="SMART" id="SM00382">
    <property type="entry name" value="AAA"/>
    <property type="match status" value="1"/>
</dbReference>
<reference evidence="6" key="2">
    <citation type="submission" date="2021-04" db="EMBL/GenBank/DDBJ databases">
        <authorList>
            <person name="Gilroy R."/>
        </authorList>
    </citation>
    <scope>NUCLEOTIDE SEQUENCE</scope>
    <source>
        <strain evidence="6">CHK186-16707</strain>
    </source>
</reference>
<dbReference type="PROSITE" id="PS00211">
    <property type="entry name" value="ABC_TRANSPORTER_1"/>
    <property type="match status" value="1"/>
</dbReference>
<protein>
    <submittedName>
        <fullName evidence="6">ATP-binding cassette domain-containing protein</fullName>
    </submittedName>
</protein>
<dbReference type="Gene3D" id="3.40.50.300">
    <property type="entry name" value="P-loop containing nucleotide triphosphate hydrolases"/>
    <property type="match status" value="1"/>
</dbReference>
<dbReference type="PROSITE" id="PS50893">
    <property type="entry name" value="ABC_TRANSPORTER_2"/>
    <property type="match status" value="1"/>
</dbReference>
<accession>A0A9D2HCX2</accession>
<name>A0A9D2HCX2_9BACT</name>
<evidence type="ECO:0000313" key="6">
    <source>
        <dbReference type="EMBL" id="HJA08818.1"/>
    </source>
</evidence>
<dbReference type="Pfam" id="PF00005">
    <property type="entry name" value="ABC_tran"/>
    <property type="match status" value="1"/>
</dbReference>
<dbReference type="SUPFAM" id="SSF52540">
    <property type="entry name" value="P-loop containing nucleoside triphosphate hydrolases"/>
    <property type="match status" value="1"/>
</dbReference>
<dbReference type="GO" id="GO:0005524">
    <property type="term" value="F:ATP binding"/>
    <property type="evidence" value="ECO:0007669"/>
    <property type="project" value="UniProtKB-KW"/>
</dbReference>
<evidence type="ECO:0000256" key="3">
    <source>
        <dbReference type="ARBA" id="ARBA00022840"/>
    </source>
</evidence>
<gene>
    <name evidence="6" type="ORF">H9962_06490</name>
</gene>
<organism evidence="6 7">
    <name type="scientific">Candidatus Mailhella merdigallinarum</name>
    <dbReference type="NCBI Taxonomy" id="2838658"/>
    <lineage>
        <taxon>Bacteria</taxon>
        <taxon>Pseudomonadati</taxon>
        <taxon>Thermodesulfobacteriota</taxon>
        <taxon>Desulfovibrionia</taxon>
        <taxon>Desulfovibrionales</taxon>
        <taxon>Desulfovibrionaceae</taxon>
        <taxon>Mailhella</taxon>
    </lineage>
</organism>
<reference evidence="6" key="1">
    <citation type="journal article" date="2021" name="PeerJ">
        <title>Extensive microbial diversity within the chicken gut microbiome revealed by metagenomics and culture.</title>
        <authorList>
            <person name="Gilroy R."/>
            <person name="Ravi A."/>
            <person name="Getino M."/>
            <person name="Pursley I."/>
            <person name="Horton D.L."/>
            <person name="Alikhan N.F."/>
            <person name="Baker D."/>
            <person name="Gharbi K."/>
            <person name="Hall N."/>
            <person name="Watson M."/>
            <person name="Adriaenssens E.M."/>
            <person name="Foster-Nyarko E."/>
            <person name="Jarju S."/>
            <person name="Secka A."/>
            <person name="Antonio M."/>
            <person name="Oren A."/>
            <person name="Chaudhuri R.R."/>
            <person name="La Ragione R."/>
            <person name="Hildebrand F."/>
            <person name="Pallen M.J."/>
        </authorList>
    </citation>
    <scope>NUCLEOTIDE SEQUENCE</scope>
    <source>
        <strain evidence="6">CHK186-16707</strain>
    </source>
</reference>
<keyword evidence="3 6" id="KW-0067">ATP-binding</keyword>
<evidence type="ECO:0000256" key="4">
    <source>
        <dbReference type="SAM" id="MobiDB-lite"/>
    </source>
</evidence>
<dbReference type="InterPro" id="IPR003439">
    <property type="entry name" value="ABC_transporter-like_ATP-bd"/>
</dbReference>
<evidence type="ECO:0000256" key="2">
    <source>
        <dbReference type="ARBA" id="ARBA00022741"/>
    </source>
</evidence>
<keyword evidence="1" id="KW-0813">Transport</keyword>
<dbReference type="InterPro" id="IPR017871">
    <property type="entry name" value="ABC_transporter-like_CS"/>
</dbReference>
<proteinExistence type="predicted"/>
<evidence type="ECO:0000259" key="5">
    <source>
        <dbReference type="PROSITE" id="PS50893"/>
    </source>
</evidence>
<dbReference type="EMBL" id="DXAN01000022">
    <property type="protein sequence ID" value="HJA08818.1"/>
    <property type="molecule type" value="Genomic_DNA"/>
</dbReference>
<feature type="region of interest" description="Disordered" evidence="4">
    <location>
        <begin position="238"/>
        <end position="261"/>
    </location>
</feature>